<proteinExistence type="predicted"/>
<protein>
    <submittedName>
        <fullName evidence="7">Translocation/assembly module TamB domain-containing protein</fullName>
    </submittedName>
</protein>
<name>A0A9D1XRP7_9BACT</name>
<gene>
    <name evidence="7" type="ORF">H9848_05745</name>
</gene>
<keyword evidence="2 5" id="KW-0812">Transmembrane</keyword>
<dbReference type="EMBL" id="DXEN01000041">
    <property type="protein sequence ID" value="HIX86091.1"/>
    <property type="molecule type" value="Genomic_DNA"/>
</dbReference>
<dbReference type="GO" id="GO:0005886">
    <property type="term" value="C:plasma membrane"/>
    <property type="evidence" value="ECO:0007669"/>
    <property type="project" value="InterPro"/>
</dbReference>
<reference evidence="7" key="1">
    <citation type="journal article" date="2021" name="PeerJ">
        <title>Extensive microbial diversity within the chicken gut microbiome revealed by metagenomics and culture.</title>
        <authorList>
            <person name="Gilroy R."/>
            <person name="Ravi A."/>
            <person name="Getino M."/>
            <person name="Pursley I."/>
            <person name="Horton D.L."/>
            <person name="Alikhan N.F."/>
            <person name="Baker D."/>
            <person name="Gharbi K."/>
            <person name="Hall N."/>
            <person name="Watson M."/>
            <person name="Adriaenssens E.M."/>
            <person name="Foster-Nyarko E."/>
            <person name="Jarju S."/>
            <person name="Secka A."/>
            <person name="Antonio M."/>
            <person name="Oren A."/>
            <person name="Chaudhuri R.R."/>
            <person name="La Ragione R."/>
            <person name="Hildebrand F."/>
            <person name="Pallen M.J."/>
        </authorList>
    </citation>
    <scope>NUCLEOTIDE SEQUENCE</scope>
    <source>
        <strain evidence="7">ChiHecec2B26-12326</strain>
    </source>
</reference>
<evidence type="ECO:0000256" key="4">
    <source>
        <dbReference type="ARBA" id="ARBA00023136"/>
    </source>
</evidence>
<evidence type="ECO:0000256" key="1">
    <source>
        <dbReference type="ARBA" id="ARBA00004167"/>
    </source>
</evidence>
<dbReference type="GO" id="GO:0009306">
    <property type="term" value="P:protein secretion"/>
    <property type="evidence" value="ECO:0007669"/>
    <property type="project" value="InterPro"/>
</dbReference>
<dbReference type="PANTHER" id="PTHR36985:SF1">
    <property type="entry name" value="TRANSLOCATION AND ASSEMBLY MODULE SUBUNIT TAMB"/>
    <property type="match status" value="1"/>
</dbReference>
<evidence type="ECO:0000256" key="2">
    <source>
        <dbReference type="ARBA" id="ARBA00022692"/>
    </source>
</evidence>
<feature type="domain" description="Translocation and assembly module TamB C-terminal" evidence="6">
    <location>
        <begin position="1089"/>
        <end position="1491"/>
    </location>
</feature>
<evidence type="ECO:0000259" key="6">
    <source>
        <dbReference type="Pfam" id="PF04357"/>
    </source>
</evidence>
<organism evidence="7 8">
    <name type="scientific">Candidatus Parabacteroides intestinigallinarum</name>
    <dbReference type="NCBI Taxonomy" id="2838722"/>
    <lineage>
        <taxon>Bacteria</taxon>
        <taxon>Pseudomonadati</taxon>
        <taxon>Bacteroidota</taxon>
        <taxon>Bacteroidia</taxon>
        <taxon>Bacteroidales</taxon>
        <taxon>Tannerellaceae</taxon>
        <taxon>Parabacteroides</taxon>
    </lineage>
</organism>
<reference evidence="7" key="2">
    <citation type="submission" date="2021-04" db="EMBL/GenBank/DDBJ databases">
        <authorList>
            <person name="Gilroy R."/>
        </authorList>
    </citation>
    <scope>NUCLEOTIDE SEQUENCE</scope>
    <source>
        <strain evidence="7">ChiHecec2B26-12326</strain>
    </source>
</reference>
<evidence type="ECO:0000256" key="3">
    <source>
        <dbReference type="ARBA" id="ARBA00022989"/>
    </source>
</evidence>
<evidence type="ECO:0000313" key="7">
    <source>
        <dbReference type="EMBL" id="HIX86091.1"/>
    </source>
</evidence>
<accession>A0A9D1XRP7</accession>
<dbReference type="Pfam" id="PF04357">
    <property type="entry name" value="TamB"/>
    <property type="match status" value="1"/>
</dbReference>
<comment type="caution">
    <text evidence="7">The sequence shown here is derived from an EMBL/GenBank/DDBJ whole genome shotgun (WGS) entry which is preliminary data.</text>
</comment>
<dbReference type="InterPro" id="IPR007452">
    <property type="entry name" value="TamB_C"/>
</dbReference>
<sequence>MRRWLKWIGIAALVPVSLVSLLAVLLYIPSFQDFAVREAAAYASRATGMRIGIQRLRLSFPLALSVRGIEVVGASADTLLSLGDLTVRVQARPLFRRQVLVEAVDLRDVRLDTGSSLEGMTLRGTLGRLYAKADYIDLANERATLNEIDLSDTAITLLLDDTTARADTGASVPVNWALLLEKIRLRDVAFALQMPSDSLRLTAFIERAGLERGFVDLGEALYKVRSFRVENSSLAYDANFAAPAAGLDPAHIRLSAFHTAIDSIFYQGRNINARVRGLSAEERSGLTLTALEGDVRADTARIHLPELRLRTGHSDARLAASIPWSALEEPSAGEMTASLDASIGKGDLMLVAGALPADFRAAYPDRPLQLRAGLRGNLSAMSLSRCDVTLPGALRLGLTGAVESVADSVRRTGEVRLDAEGGDLSFLLAMLPAAQRERFAIPTGLRLTGEASLAQQAYHADLSLEDDTGRIDLTAFFDPTRLAYKASLRVDSLAPTRFLPRDSLFWLAASLDAEGEGTDPFANDTRARLTGKITDIYYGSASVSDVTVAGALEEHLLKLDLLSAYPLAEMDLSLNATLHANDVKAMLIADVENLDLRGLRLTPDTLATSFQLFAEAASDMDENNTLDVTLGNWELATSRGRFHPKTLILHAHTDADTTRVSFHAGDLGIVLTGNDCVHHLADHFTRVSSEIASQLERDSTVNLESLRPLLPELSLNVKAGKDNPIYNFLQAYYTEFESLALNAYTSPATGVRMDASLFDLARDTLLVDTIQARVYQDSLGLLYDARVVKNPYRKQMPFDARLDGQIRRGYVDARLSLRDGEGRTGLLLGVRADKVPDGIRFHLFPDEPVIAFQPFRLNPDNYVTYRSVKDIGADLRLTGKGGASLWIHSLEERAGMEEVHVELGHIDLGVLSEALSYLPAMEGILSADLQYAPSDTSFLVAADLNIDDLYYENERVGELLLNAIYLPLSQGSHQADAHLFRDGEEISAITALYQGASDEVTGDIDFLRFPLDMANPFIPDDMARMAGYLEGRLSVGGTSGRPKVDGSLRLDTASVYIGAVGSSFRFDDKRIQIQENRVLFDRYGIYAADQTPFLIDGEVDFSNLSRMTADLSLTADNVQLLNAKRTPESLVYGKLFVGLNSTVRGPLDALTMRGDLRLLGGTNITYVLKDSPLTVQDRMSGLVTFTSFADTVKRRMPRKPPLPMGGMDMLMTIRIDPAVQANVDLSSDQSNHVNLEGGGDLSFQYTPQGDMFLNGRYTLSGGTIKYSIPVIPLKEFNVAEGSFVQWTGDPMDPTLNLVATERVRTSVTPAGQSSPRLVNFDVGIELTQRLENLGLQFTLEAPEDLAMQEELTAKGAEERAKLAVSMLVTGMYLGGGSGGKVNLDMGDALTSFLQGEINNIAGNALKTVDISFGMETYDDNSDAGGGTRTDYSFRFAKRFYNDRIRVVLGGRISTGENINNGQAQPFIDNVSVEYRLDNSGSRYVKLFHNKNYESLLEGEITETGAGVVLRRKMMRLRELFNFKKTRVKPINEEEE</sequence>
<feature type="transmembrane region" description="Helical" evidence="5">
    <location>
        <begin position="7"/>
        <end position="28"/>
    </location>
</feature>
<keyword evidence="4 5" id="KW-0472">Membrane</keyword>
<evidence type="ECO:0000256" key="5">
    <source>
        <dbReference type="SAM" id="Phobius"/>
    </source>
</evidence>
<dbReference type="Proteomes" id="UP000823847">
    <property type="component" value="Unassembled WGS sequence"/>
</dbReference>
<comment type="subcellular location">
    <subcellularLocation>
        <location evidence="1">Membrane</location>
        <topology evidence="1">Single-pass membrane protein</topology>
    </subcellularLocation>
</comment>
<evidence type="ECO:0000313" key="8">
    <source>
        <dbReference type="Proteomes" id="UP000823847"/>
    </source>
</evidence>
<dbReference type="PANTHER" id="PTHR36985">
    <property type="entry name" value="TRANSLOCATION AND ASSEMBLY MODULE SUBUNIT TAMB"/>
    <property type="match status" value="1"/>
</dbReference>
<keyword evidence="3 5" id="KW-1133">Transmembrane helix</keyword>